<dbReference type="InterPro" id="IPR004176">
    <property type="entry name" value="Clp_R_N"/>
</dbReference>
<name>A0A3R9MNK9_9BACT</name>
<reference evidence="2 3" key="1">
    <citation type="submission" date="2018-12" db="EMBL/GenBank/DDBJ databases">
        <authorList>
            <person name="Feng G."/>
            <person name="Zhu H."/>
        </authorList>
    </citation>
    <scope>NUCLEOTIDE SEQUENCE [LARGE SCALE GENOMIC DNA]</scope>
    <source>
        <strain evidence="2 3">KCTC 12533</strain>
    </source>
</reference>
<sequence length="117" mass="12191">MLAMLELPHGSVSGLLDTILVSPALLRHQLEQVMFGHRAAPDEPLPTGSIAITTELEACLHSAQGMAAEAQVPEVAPEHVLLPILFRAEATGQTGYAEIGLTVAVLAARIGVPAPGR</sequence>
<dbReference type="Gene3D" id="1.10.1780.10">
    <property type="entry name" value="Clp, N-terminal domain"/>
    <property type="match status" value="1"/>
</dbReference>
<organism evidence="2 3">
    <name type="scientific">Hymenobacter rigui</name>
    <dbReference type="NCBI Taxonomy" id="334424"/>
    <lineage>
        <taxon>Bacteria</taxon>
        <taxon>Pseudomonadati</taxon>
        <taxon>Bacteroidota</taxon>
        <taxon>Cytophagia</taxon>
        <taxon>Cytophagales</taxon>
        <taxon>Hymenobacteraceae</taxon>
        <taxon>Hymenobacter</taxon>
    </lineage>
</organism>
<evidence type="ECO:0000313" key="3">
    <source>
        <dbReference type="Proteomes" id="UP000273500"/>
    </source>
</evidence>
<proteinExistence type="predicted"/>
<gene>
    <name evidence="2" type="ORF">EI291_04750</name>
</gene>
<comment type="caution">
    <text evidence="2">The sequence shown here is derived from an EMBL/GenBank/DDBJ whole genome shotgun (WGS) entry which is preliminary data.</text>
</comment>
<dbReference type="Pfam" id="PF02861">
    <property type="entry name" value="Clp_N"/>
    <property type="match status" value="1"/>
</dbReference>
<evidence type="ECO:0000259" key="1">
    <source>
        <dbReference type="Pfam" id="PF02861"/>
    </source>
</evidence>
<protein>
    <recommendedName>
        <fullName evidence="1">Clp R domain-containing protein</fullName>
    </recommendedName>
</protein>
<dbReference type="InterPro" id="IPR036628">
    <property type="entry name" value="Clp_N_dom_sf"/>
</dbReference>
<dbReference type="EMBL" id="RWIT01000002">
    <property type="protein sequence ID" value="RSK49961.1"/>
    <property type="molecule type" value="Genomic_DNA"/>
</dbReference>
<evidence type="ECO:0000313" key="2">
    <source>
        <dbReference type="EMBL" id="RSK49961.1"/>
    </source>
</evidence>
<dbReference type="OrthoDB" id="883419at2"/>
<keyword evidence="3" id="KW-1185">Reference proteome</keyword>
<dbReference type="AlphaFoldDB" id="A0A3R9MNK9"/>
<dbReference type="SUPFAM" id="SSF81923">
    <property type="entry name" value="Double Clp-N motif"/>
    <property type="match status" value="1"/>
</dbReference>
<feature type="domain" description="Clp R" evidence="1">
    <location>
        <begin position="1"/>
        <end position="85"/>
    </location>
</feature>
<accession>A0A3R9MNK9</accession>
<dbReference type="Proteomes" id="UP000273500">
    <property type="component" value="Unassembled WGS sequence"/>
</dbReference>